<organism evidence="1 2">
    <name type="scientific">Lysinibacillus louembei</name>
    <dbReference type="NCBI Taxonomy" id="1470088"/>
    <lineage>
        <taxon>Bacteria</taxon>
        <taxon>Bacillati</taxon>
        <taxon>Bacillota</taxon>
        <taxon>Bacilli</taxon>
        <taxon>Bacillales</taxon>
        <taxon>Bacillaceae</taxon>
        <taxon>Lysinibacillus</taxon>
    </lineage>
</organism>
<dbReference type="Proteomes" id="UP001322664">
    <property type="component" value="Chromosome"/>
</dbReference>
<evidence type="ECO:0000313" key="1">
    <source>
        <dbReference type="EMBL" id="WPK12745.1"/>
    </source>
</evidence>
<gene>
    <name evidence="1" type="ORF">R6U77_03315</name>
</gene>
<keyword evidence="2" id="KW-1185">Reference proteome</keyword>
<protein>
    <recommendedName>
        <fullName evidence="3">GNAT family N-acetyltransferase</fullName>
    </recommendedName>
</protein>
<evidence type="ECO:0008006" key="3">
    <source>
        <dbReference type="Google" id="ProtNLM"/>
    </source>
</evidence>
<proteinExistence type="predicted"/>
<reference evidence="1 2" key="1">
    <citation type="submission" date="2023-09" db="EMBL/GenBank/DDBJ databases">
        <authorList>
            <person name="Page C.A."/>
            <person name="Perez-Diaz I.M."/>
        </authorList>
    </citation>
    <scope>NUCLEOTIDE SEQUENCE [LARGE SCALE GENOMIC DNA]</scope>
    <source>
        <strain evidence="1 2">Ll15</strain>
    </source>
</reference>
<accession>A0ABZ0RZ55</accession>
<name>A0ABZ0RZ55_9BACI</name>
<dbReference type="RefSeq" id="WP_319837431.1">
    <property type="nucleotide sequence ID" value="NZ_CP137624.1"/>
</dbReference>
<dbReference type="EMBL" id="CP137624">
    <property type="protein sequence ID" value="WPK12745.1"/>
    <property type="molecule type" value="Genomic_DNA"/>
</dbReference>
<evidence type="ECO:0000313" key="2">
    <source>
        <dbReference type="Proteomes" id="UP001322664"/>
    </source>
</evidence>
<sequence>MFTIQTWVSDQWHSDPVPIGEIDQHYCLFDDLKNYDFIWDILVERQAILFGFVQINYNGQELIGQEMFSQILITWHYYEEILKQMYKQNFASATQPEGGDEPVITVCPHNTDSNQIILEVFPERGISHKDYKIFILPRKEFLKALYDALITYHQTDLQFYVVDEHKQAAKRHIHSLLNQPLY</sequence>